<feature type="transmembrane region" description="Helical" evidence="8">
    <location>
        <begin position="245"/>
        <end position="265"/>
    </location>
</feature>
<keyword evidence="7 8" id="KW-0472">Membrane</keyword>
<feature type="transmembrane region" description="Helical" evidence="8">
    <location>
        <begin position="90"/>
        <end position="110"/>
    </location>
</feature>
<keyword evidence="11" id="KW-1185">Reference proteome</keyword>
<evidence type="ECO:0000256" key="2">
    <source>
        <dbReference type="ARBA" id="ARBA00007069"/>
    </source>
</evidence>
<evidence type="ECO:0000256" key="8">
    <source>
        <dbReference type="RuleBase" id="RU363032"/>
    </source>
</evidence>
<gene>
    <name evidence="10" type="ORF">CBQ26_10380</name>
</gene>
<dbReference type="InterPro" id="IPR000515">
    <property type="entry name" value="MetI-like"/>
</dbReference>
<dbReference type="PANTHER" id="PTHR42929:SF1">
    <property type="entry name" value="INNER MEMBRANE ABC TRANSPORTER PERMEASE PROTEIN YDCU-RELATED"/>
    <property type="match status" value="1"/>
</dbReference>
<organism evidence="10 11">
    <name type="scientific">Deinococcus indicus</name>
    <dbReference type="NCBI Taxonomy" id="223556"/>
    <lineage>
        <taxon>Bacteria</taxon>
        <taxon>Thermotogati</taxon>
        <taxon>Deinococcota</taxon>
        <taxon>Deinococci</taxon>
        <taxon>Deinococcales</taxon>
        <taxon>Deinococcaceae</taxon>
        <taxon>Deinococcus</taxon>
    </lineage>
</organism>
<evidence type="ECO:0000256" key="5">
    <source>
        <dbReference type="ARBA" id="ARBA00022692"/>
    </source>
</evidence>
<dbReference type="PROSITE" id="PS50928">
    <property type="entry name" value="ABC_TM1"/>
    <property type="match status" value="1"/>
</dbReference>
<reference evidence="10 11" key="1">
    <citation type="submission" date="2017-05" db="EMBL/GenBank/DDBJ databases">
        <title>De novo genome assembly of Deniococcus indicus strain DR1.</title>
        <authorList>
            <person name="Chauhan D."/>
            <person name="Yennamalli R.M."/>
            <person name="Priyadarshini R."/>
        </authorList>
    </citation>
    <scope>NUCLEOTIDE SEQUENCE [LARGE SCALE GENOMIC DNA]</scope>
    <source>
        <strain evidence="10 11">DR1</strain>
    </source>
</reference>
<comment type="similarity">
    <text evidence="2">Belongs to the binding-protein-dependent transport system permease family. CysTW subfamily.</text>
</comment>
<comment type="caution">
    <text evidence="10">The sequence shown here is derived from an EMBL/GenBank/DDBJ whole genome shotgun (WGS) entry which is preliminary data.</text>
</comment>
<feature type="domain" description="ABC transmembrane type-1" evidence="9">
    <location>
        <begin position="54"/>
        <end position="264"/>
    </location>
</feature>
<dbReference type="SUPFAM" id="SSF161098">
    <property type="entry name" value="MetI-like"/>
    <property type="match status" value="1"/>
</dbReference>
<dbReference type="GO" id="GO:0005886">
    <property type="term" value="C:plasma membrane"/>
    <property type="evidence" value="ECO:0007669"/>
    <property type="project" value="UniProtKB-SubCell"/>
</dbReference>
<dbReference type="AlphaFoldDB" id="A0A246BKW7"/>
<dbReference type="EMBL" id="NHMK01000013">
    <property type="protein sequence ID" value="OWL95975.1"/>
    <property type="molecule type" value="Genomic_DNA"/>
</dbReference>
<feature type="transmembrane region" description="Helical" evidence="8">
    <location>
        <begin position="197"/>
        <end position="219"/>
    </location>
</feature>
<evidence type="ECO:0000256" key="7">
    <source>
        <dbReference type="ARBA" id="ARBA00023136"/>
    </source>
</evidence>
<comment type="subcellular location">
    <subcellularLocation>
        <location evidence="1 8">Cell membrane</location>
        <topology evidence="1 8">Multi-pass membrane protein</topology>
    </subcellularLocation>
</comment>
<keyword evidence="3 8" id="KW-0813">Transport</keyword>
<feature type="transmembrane region" description="Helical" evidence="8">
    <location>
        <begin position="54"/>
        <end position="78"/>
    </location>
</feature>
<evidence type="ECO:0000313" key="11">
    <source>
        <dbReference type="Proteomes" id="UP000197208"/>
    </source>
</evidence>
<evidence type="ECO:0000256" key="6">
    <source>
        <dbReference type="ARBA" id="ARBA00022989"/>
    </source>
</evidence>
<protein>
    <recommendedName>
        <fullName evidence="9">ABC transmembrane type-1 domain-containing protein</fullName>
    </recommendedName>
</protein>
<keyword evidence="5 8" id="KW-0812">Transmembrane</keyword>
<proteinExistence type="inferred from homology"/>
<dbReference type="CDD" id="cd06261">
    <property type="entry name" value="TM_PBP2"/>
    <property type="match status" value="1"/>
</dbReference>
<feature type="transmembrane region" description="Helical" evidence="8">
    <location>
        <begin position="148"/>
        <end position="167"/>
    </location>
</feature>
<evidence type="ECO:0000256" key="3">
    <source>
        <dbReference type="ARBA" id="ARBA00022448"/>
    </source>
</evidence>
<dbReference type="Gene3D" id="1.10.3720.10">
    <property type="entry name" value="MetI-like"/>
    <property type="match status" value="1"/>
</dbReference>
<dbReference type="Proteomes" id="UP000197208">
    <property type="component" value="Unassembled WGS sequence"/>
</dbReference>
<evidence type="ECO:0000256" key="1">
    <source>
        <dbReference type="ARBA" id="ARBA00004651"/>
    </source>
</evidence>
<keyword evidence="6 8" id="KW-1133">Transmembrane helix</keyword>
<accession>A0A246BKW7</accession>
<sequence>MVAPALLVTAGLFGGGLILTVVQSVGVDPVLGGQKVTFAAYRTLAADPAVRASLLLTLGVATLSTGLSAALGTALALLLRRAGRARLRFLAGLTLPVPHVLAATLVLLTLSQSGLLSRVTAALGLTRGPQDFPALLFDPLGVGVVLELVWKETPFVALLVLAALTRLDGRLHDVARSLGAGRAARFRQVTWPAIRPALLTACVLVFAFALGTVEVPLLLGATSPTTLSVLAYQAFTDTDLGRRPLAMALSTVLAGLGALLLWAYVRTGSSR</sequence>
<dbReference type="GO" id="GO:0055085">
    <property type="term" value="P:transmembrane transport"/>
    <property type="evidence" value="ECO:0007669"/>
    <property type="project" value="InterPro"/>
</dbReference>
<dbReference type="InterPro" id="IPR035906">
    <property type="entry name" value="MetI-like_sf"/>
</dbReference>
<evidence type="ECO:0000259" key="9">
    <source>
        <dbReference type="PROSITE" id="PS50928"/>
    </source>
</evidence>
<dbReference type="Pfam" id="PF00528">
    <property type="entry name" value="BPD_transp_1"/>
    <property type="match status" value="1"/>
</dbReference>
<evidence type="ECO:0000256" key="4">
    <source>
        <dbReference type="ARBA" id="ARBA00022475"/>
    </source>
</evidence>
<keyword evidence="4" id="KW-1003">Cell membrane</keyword>
<evidence type="ECO:0000313" key="10">
    <source>
        <dbReference type="EMBL" id="OWL95975.1"/>
    </source>
</evidence>
<name>A0A246BKW7_9DEIO</name>
<dbReference type="PANTHER" id="PTHR42929">
    <property type="entry name" value="INNER MEMBRANE ABC TRANSPORTER PERMEASE PROTEIN YDCU-RELATED-RELATED"/>
    <property type="match status" value="1"/>
</dbReference>